<gene>
    <name evidence="3" type="primary">LOC117151768</name>
</gene>
<dbReference type="OrthoDB" id="10281974at2759"/>
<dbReference type="AlphaFoldDB" id="A0A6P8L0T6"/>
<reference evidence="3" key="1">
    <citation type="submission" date="2025-08" db="UniProtKB">
        <authorList>
            <consortium name="RefSeq"/>
        </authorList>
    </citation>
    <scope>IDENTIFICATION</scope>
</reference>
<evidence type="ECO:0000256" key="1">
    <source>
        <dbReference type="SAM" id="MobiDB-lite"/>
    </source>
</evidence>
<feature type="region of interest" description="Disordered" evidence="1">
    <location>
        <begin position="62"/>
        <end position="81"/>
    </location>
</feature>
<sequence length="173" mass="19796">MFGHVFLRLFGRFYPRKLLGHDALNEYLRRADRSWYSEATIGRNAPINSNVRGLRGIDVAGKGTNDDHDADDQDGDDDHDARDNAVSMVVRRKKGPRPCRFFSARVTSAVVNNPFEMTCSIVLPALRQLVCAQKTNIEWYVVTWTRNYDQTGFYERLDIAALRVLSVWNKNDG</sequence>
<organism evidence="2 3">
    <name type="scientific">Bombus impatiens</name>
    <name type="common">Bumblebee</name>
    <dbReference type="NCBI Taxonomy" id="132113"/>
    <lineage>
        <taxon>Eukaryota</taxon>
        <taxon>Metazoa</taxon>
        <taxon>Ecdysozoa</taxon>
        <taxon>Arthropoda</taxon>
        <taxon>Hexapoda</taxon>
        <taxon>Insecta</taxon>
        <taxon>Pterygota</taxon>
        <taxon>Neoptera</taxon>
        <taxon>Endopterygota</taxon>
        <taxon>Hymenoptera</taxon>
        <taxon>Apocrita</taxon>
        <taxon>Aculeata</taxon>
        <taxon>Apoidea</taxon>
        <taxon>Anthophila</taxon>
        <taxon>Apidae</taxon>
        <taxon>Bombus</taxon>
        <taxon>Pyrobombus</taxon>
    </lineage>
</organism>
<accession>A0A6P8L0T6</accession>
<evidence type="ECO:0000313" key="3">
    <source>
        <dbReference type="RefSeq" id="XP_033177160.1"/>
    </source>
</evidence>
<dbReference type="Proteomes" id="UP000515180">
    <property type="component" value="Unplaced"/>
</dbReference>
<dbReference type="GeneID" id="117151768"/>
<feature type="compositionally biased region" description="Acidic residues" evidence="1">
    <location>
        <begin position="68"/>
        <end position="78"/>
    </location>
</feature>
<name>A0A6P8L0T6_BOMIM</name>
<protein>
    <submittedName>
        <fullName evidence="3">Uncharacterized protein LOC117151768</fullName>
    </submittedName>
</protein>
<keyword evidence="2" id="KW-1185">Reference proteome</keyword>
<proteinExistence type="predicted"/>
<dbReference type="RefSeq" id="XP_033177160.1">
    <property type="nucleotide sequence ID" value="XM_033321269.1"/>
</dbReference>
<evidence type="ECO:0000313" key="2">
    <source>
        <dbReference type="Proteomes" id="UP000515180"/>
    </source>
</evidence>